<keyword evidence="1" id="KW-1133">Transmembrane helix</keyword>
<feature type="transmembrane region" description="Helical" evidence="1">
    <location>
        <begin position="6"/>
        <end position="26"/>
    </location>
</feature>
<dbReference type="OrthoDB" id="630188at2759"/>
<dbReference type="CDD" id="cd07379">
    <property type="entry name" value="MPP_239FB"/>
    <property type="match status" value="1"/>
</dbReference>
<dbReference type="InterPro" id="IPR029052">
    <property type="entry name" value="Metallo-depent_PP-like"/>
</dbReference>
<keyword evidence="4" id="KW-1185">Reference proteome</keyword>
<feature type="domain" description="Calcineurin-like phosphoesterase" evidence="2">
    <location>
        <begin position="90"/>
        <end position="268"/>
    </location>
</feature>
<organism evidence="3 4">
    <name type="scientific">Pochonia chlamydosporia 170</name>
    <dbReference type="NCBI Taxonomy" id="1380566"/>
    <lineage>
        <taxon>Eukaryota</taxon>
        <taxon>Fungi</taxon>
        <taxon>Dikarya</taxon>
        <taxon>Ascomycota</taxon>
        <taxon>Pezizomycotina</taxon>
        <taxon>Sordariomycetes</taxon>
        <taxon>Hypocreomycetidae</taxon>
        <taxon>Hypocreales</taxon>
        <taxon>Clavicipitaceae</taxon>
        <taxon>Pochonia</taxon>
    </lineage>
</organism>
<sequence length="344" mass="39309">MAILNYINYASATAAIVATIIVRVLYHGISFKPTRESFLLKKLVRPVCRGQLLLRQYLFWPTVYLARVLYAFQRQDPLLRIFKLDPVTVVCISDTHNTYPEVPDGYVLVHAGDLSKSGTFEQIQETLTWLNSLPHEHKIVVAGNHDILLDPTLDIQNPNIDAESLRAKLNWGNIIYLQDTATDITCSNGRKLKIYGSPKSKDFGSPNQAFQYPASQDVWHRSIPSRADILVTHCPPRAHLDILSVGCNYLLKELWRARPRLHVFGHCHDGHGTQQLPFDDFQNNYEQIVINNGGIRRLLWMFEDLVRSWRKHQPGPPLPWTHLVNAASADGFFHKRKPVIKVVI</sequence>
<accession>A0A179G6C3</accession>
<dbReference type="InterPro" id="IPR051693">
    <property type="entry name" value="UPF0046_metallophosphoest"/>
</dbReference>
<dbReference type="Proteomes" id="UP000078397">
    <property type="component" value="Unassembled WGS sequence"/>
</dbReference>
<dbReference type="KEGG" id="pchm:VFPPC_00865"/>
<evidence type="ECO:0000313" key="4">
    <source>
        <dbReference type="Proteomes" id="UP000078397"/>
    </source>
</evidence>
<dbReference type="GeneID" id="28844795"/>
<comment type="caution">
    <text evidence="3">The sequence shown here is derived from an EMBL/GenBank/DDBJ whole genome shotgun (WGS) entry which is preliminary data.</text>
</comment>
<dbReference type="Gene3D" id="3.60.21.10">
    <property type="match status" value="1"/>
</dbReference>
<dbReference type="EMBL" id="LSBJ02000001">
    <property type="protein sequence ID" value="OAQ73058.1"/>
    <property type="molecule type" value="Genomic_DNA"/>
</dbReference>
<dbReference type="GO" id="GO:0016787">
    <property type="term" value="F:hydrolase activity"/>
    <property type="evidence" value="ECO:0007669"/>
    <property type="project" value="InterPro"/>
</dbReference>
<reference evidence="3 4" key="1">
    <citation type="journal article" date="2016" name="PLoS Pathog.">
        <title>Biosynthesis of antibiotic leucinostatins in bio-control fungus Purpureocillium lilacinum and their inhibition on phytophthora revealed by genome mining.</title>
        <authorList>
            <person name="Wang G."/>
            <person name="Liu Z."/>
            <person name="Lin R."/>
            <person name="Li E."/>
            <person name="Mao Z."/>
            <person name="Ling J."/>
            <person name="Yang Y."/>
            <person name="Yin W.B."/>
            <person name="Xie B."/>
        </authorList>
    </citation>
    <scope>NUCLEOTIDE SEQUENCE [LARGE SCALE GENOMIC DNA]</scope>
    <source>
        <strain evidence="3">170</strain>
    </source>
</reference>
<keyword evidence="1" id="KW-0472">Membrane</keyword>
<keyword evidence="1" id="KW-0812">Transmembrane</keyword>
<dbReference type="SUPFAM" id="SSF56300">
    <property type="entry name" value="Metallo-dependent phosphatases"/>
    <property type="match status" value="1"/>
</dbReference>
<dbReference type="RefSeq" id="XP_018149141.1">
    <property type="nucleotide sequence ID" value="XM_018280801.1"/>
</dbReference>
<name>A0A179G6C3_METCM</name>
<dbReference type="PANTHER" id="PTHR12905:SF18">
    <property type="entry name" value="ESTER HYDROLASE, PUTATIVE (AFU_ORTHOLOGUE AFUA_4G03130)-RELATED"/>
    <property type="match status" value="1"/>
</dbReference>
<dbReference type="Pfam" id="PF00149">
    <property type="entry name" value="Metallophos"/>
    <property type="match status" value="1"/>
</dbReference>
<evidence type="ECO:0000313" key="3">
    <source>
        <dbReference type="EMBL" id="OAQ73058.1"/>
    </source>
</evidence>
<protein>
    <submittedName>
        <fullName evidence="3">Metallophosphoesterase domain-containing protein</fullName>
    </submittedName>
</protein>
<evidence type="ECO:0000259" key="2">
    <source>
        <dbReference type="Pfam" id="PF00149"/>
    </source>
</evidence>
<gene>
    <name evidence="3" type="ORF">VFPPC_00865</name>
</gene>
<dbReference type="AlphaFoldDB" id="A0A179G6C3"/>
<proteinExistence type="predicted"/>
<dbReference type="InterPro" id="IPR004843">
    <property type="entry name" value="Calcineurin-like_PHP"/>
</dbReference>
<dbReference type="PANTHER" id="PTHR12905">
    <property type="entry name" value="METALLOPHOSPHOESTERASE"/>
    <property type="match status" value="1"/>
</dbReference>
<evidence type="ECO:0000256" key="1">
    <source>
        <dbReference type="SAM" id="Phobius"/>
    </source>
</evidence>